<evidence type="ECO:0000313" key="4">
    <source>
        <dbReference type="Proteomes" id="UP000297280"/>
    </source>
</evidence>
<reference evidence="3 4" key="1">
    <citation type="submission" date="2017-12" db="EMBL/GenBank/DDBJ databases">
        <title>Comparative genomics of Botrytis spp.</title>
        <authorList>
            <person name="Valero-Jimenez C.A."/>
            <person name="Tapia P."/>
            <person name="Veloso J."/>
            <person name="Silva-Moreno E."/>
            <person name="Staats M."/>
            <person name="Valdes J.H."/>
            <person name="Van Kan J.A.L."/>
        </authorList>
    </citation>
    <scope>NUCLEOTIDE SEQUENCE [LARGE SCALE GENOMIC DNA]</scope>
    <source>
        <strain evidence="3 4">MUCL3349</strain>
    </source>
</reference>
<feature type="compositionally biased region" description="Basic and acidic residues" evidence="1">
    <location>
        <begin position="90"/>
        <end position="102"/>
    </location>
</feature>
<accession>A0A4Z1KA24</accession>
<evidence type="ECO:0000256" key="1">
    <source>
        <dbReference type="SAM" id="MobiDB-lite"/>
    </source>
</evidence>
<feature type="region of interest" description="Disordered" evidence="1">
    <location>
        <begin position="64"/>
        <end position="123"/>
    </location>
</feature>
<keyword evidence="4" id="KW-1185">Reference proteome</keyword>
<dbReference type="EMBL" id="PQXO01000729">
    <property type="protein sequence ID" value="TGO82941.1"/>
    <property type="molecule type" value="Genomic_DNA"/>
</dbReference>
<name>A0A4Z1KA24_9HELO</name>
<feature type="region of interest" description="Disordered" evidence="1">
    <location>
        <begin position="17"/>
        <end position="47"/>
    </location>
</feature>
<sequence length="185" mass="21405">MNAEVQYFQYLAQSAGTDRRVRRCPTGSVINSQEYQRVSSPTSSHRRRPTLEFTDWDFLSEWERSTQPKKKHPKSEYETSENLVSNPKKPIPERDTLPRAQDESLETPQETDPHKPSRKNNGTVQRYINPASILLAVLMFSILSHSFFSGAENFVKNVLEALLLCALIEILWTRFKSLENFPTIF</sequence>
<proteinExistence type="predicted"/>
<organism evidence="3 4">
    <name type="scientific">Botrytis porri</name>
    <dbReference type="NCBI Taxonomy" id="87229"/>
    <lineage>
        <taxon>Eukaryota</taxon>
        <taxon>Fungi</taxon>
        <taxon>Dikarya</taxon>
        <taxon>Ascomycota</taxon>
        <taxon>Pezizomycotina</taxon>
        <taxon>Leotiomycetes</taxon>
        <taxon>Helotiales</taxon>
        <taxon>Sclerotiniaceae</taxon>
        <taxon>Botrytis</taxon>
    </lineage>
</organism>
<protein>
    <submittedName>
        <fullName evidence="3">Uncharacterized protein</fullName>
    </submittedName>
</protein>
<gene>
    <name evidence="3" type="ORF">BPOR_0730g00080</name>
</gene>
<evidence type="ECO:0000256" key="2">
    <source>
        <dbReference type="SAM" id="Phobius"/>
    </source>
</evidence>
<dbReference type="Proteomes" id="UP000297280">
    <property type="component" value="Unassembled WGS sequence"/>
</dbReference>
<feature type="transmembrane region" description="Helical" evidence="2">
    <location>
        <begin position="127"/>
        <end position="148"/>
    </location>
</feature>
<keyword evidence="2" id="KW-0812">Transmembrane</keyword>
<evidence type="ECO:0000313" key="3">
    <source>
        <dbReference type="EMBL" id="TGO82941.1"/>
    </source>
</evidence>
<comment type="caution">
    <text evidence="3">The sequence shown here is derived from an EMBL/GenBank/DDBJ whole genome shotgun (WGS) entry which is preliminary data.</text>
</comment>
<keyword evidence="2" id="KW-1133">Transmembrane helix</keyword>
<dbReference type="AlphaFoldDB" id="A0A4Z1KA24"/>
<keyword evidence="2" id="KW-0472">Membrane</keyword>